<dbReference type="EMBL" id="LT670844">
    <property type="protein sequence ID" value="SHJ89285.1"/>
    <property type="molecule type" value="Genomic_DNA"/>
</dbReference>
<dbReference type="OrthoDB" id="7473921at2"/>
<evidence type="ECO:0008006" key="5">
    <source>
        <dbReference type="Google" id="ProtNLM"/>
    </source>
</evidence>
<accession>A0A1M6N0P9</accession>
<protein>
    <recommendedName>
        <fullName evidence="5">DUF1772 domain-containing protein</fullName>
    </recommendedName>
</protein>
<feature type="chain" id="PRO_5013359656" description="DUF1772 domain-containing protein" evidence="2">
    <location>
        <begin position="16"/>
        <end position="144"/>
    </location>
</feature>
<evidence type="ECO:0000313" key="3">
    <source>
        <dbReference type="EMBL" id="SHJ89285.1"/>
    </source>
</evidence>
<keyword evidence="2" id="KW-0732">Signal</keyword>
<dbReference type="PANTHER" id="PTHR36535">
    <property type="entry name" value="YALI0E30327P"/>
    <property type="match status" value="1"/>
</dbReference>
<sequence length="144" mass="14971">MILTSLALASSAAFAGAAAYVNLSEQPARLSLDDVSLLREWKPSYAKGLEMQATLALVSGLLGLAAFYLEHHPAAAFGGVLMLANWPYTLLVMSANNKALAATPDRDAGPATRARIIKWGKLHAVRTCLGIAGAGAFVFASTAA</sequence>
<organism evidence="3 4">
    <name type="scientific">Bradyrhizobium lablabi</name>
    <dbReference type="NCBI Taxonomy" id="722472"/>
    <lineage>
        <taxon>Bacteria</taxon>
        <taxon>Pseudomonadati</taxon>
        <taxon>Pseudomonadota</taxon>
        <taxon>Alphaproteobacteria</taxon>
        <taxon>Hyphomicrobiales</taxon>
        <taxon>Nitrobacteraceae</taxon>
        <taxon>Bradyrhizobium</taxon>
    </lineage>
</organism>
<dbReference type="InterPro" id="IPR013901">
    <property type="entry name" value="Anthrone_oxy"/>
</dbReference>
<name>A0A1M6N0P9_9BRAD</name>
<keyword evidence="1" id="KW-0812">Transmembrane</keyword>
<evidence type="ECO:0000313" key="4">
    <source>
        <dbReference type="Proteomes" id="UP000189935"/>
    </source>
</evidence>
<dbReference type="PANTHER" id="PTHR36535:SF1">
    <property type="entry name" value="DUF1772 DOMAIN-CONTAINING PROTEIN"/>
    <property type="match status" value="1"/>
</dbReference>
<feature type="signal peptide" evidence="2">
    <location>
        <begin position="1"/>
        <end position="15"/>
    </location>
</feature>
<gene>
    <name evidence="3" type="ORF">SAMN05444159_1817</name>
</gene>
<evidence type="ECO:0000256" key="1">
    <source>
        <dbReference type="SAM" id="Phobius"/>
    </source>
</evidence>
<dbReference type="Proteomes" id="UP000189935">
    <property type="component" value="Chromosome I"/>
</dbReference>
<dbReference type="RefSeq" id="WP_079537861.1">
    <property type="nucleotide sequence ID" value="NZ_LT670844.1"/>
</dbReference>
<keyword evidence="1" id="KW-1133">Transmembrane helix</keyword>
<keyword evidence="1" id="KW-0472">Membrane</keyword>
<dbReference type="AlphaFoldDB" id="A0A1M6N0P9"/>
<evidence type="ECO:0000256" key="2">
    <source>
        <dbReference type="SAM" id="SignalP"/>
    </source>
</evidence>
<feature type="transmembrane region" description="Helical" evidence="1">
    <location>
        <begin position="123"/>
        <end position="143"/>
    </location>
</feature>
<dbReference type="Pfam" id="PF08592">
    <property type="entry name" value="Anthrone_oxy"/>
    <property type="match status" value="1"/>
</dbReference>
<proteinExistence type="predicted"/>
<reference evidence="3 4" key="1">
    <citation type="submission" date="2016-11" db="EMBL/GenBank/DDBJ databases">
        <authorList>
            <person name="Jaros S."/>
            <person name="Januszkiewicz K."/>
            <person name="Wedrychowicz H."/>
        </authorList>
    </citation>
    <scope>NUCLEOTIDE SEQUENCE [LARGE SCALE GENOMIC DNA]</scope>
    <source>
        <strain evidence="3 4">GAS499</strain>
    </source>
</reference>